<protein>
    <submittedName>
        <fullName evidence="1">Uncharacterized protein</fullName>
    </submittedName>
</protein>
<proteinExistence type="predicted"/>
<dbReference type="AlphaFoldDB" id="A0A0F9KLJ9"/>
<organism evidence="1">
    <name type="scientific">marine sediment metagenome</name>
    <dbReference type="NCBI Taxonomy" id="412755"/>
    <lineage>
        <taxon>unclassified sequences</taxon>
        <taxon>metagenomes</taxon>
        <taxon>ecological metagenomes</taxon>
    </lineage>
</organism>
<name>A0A0F9KLJ9_9ZZZZ</name>
<reference evidence="1" key="1">
    <citation type="journal article" date="2015" name="Nature">
        <title>Complex archaea that bridge the gap between prokaryotes and eukaryotes.</title>
        <authorList>
            <person name="Spang A."/>
            <person name="Saw J.H."/>
            <person name="Jorgensen S.L."/>
            <person name="Zaremba-Niedzwiedzka K."/>
            <person name="Martijn J."/>
            <person name="Lind A.E."/>
            <person name="van Eijk R."/>
            <person name="Schleper C."/>
            <person name="Guy L."/>
            <person name="Ettema T.J."/>
        </authorList>
    </citation>
    <scope>NUCLEOTIDE SEQUENCE</scope>
</reference>
<gene>
    <name evidence="1" type="ORF">LCGC14_1313350</name>
</gene>
<dbReference type="EMBL" id="LAZR01007771">
    <property type="protein sequence ID" value="KKM83044.1"/>
    <property type="molecule type" value="Genomic_DNA"/>
</dbReference>
<accession>A0A0F9KLJ9</accession>
<comment type="caution">
    <text evidence="1">The sequence shown here is derived from an EMBL/GenBank/DDBJ whole genome shotgun (WGS) entry which is preliminary data.</text>
</comment>
<evidence type="ECO:0000313" key="1">
    <source>
        <dbReference type="EMBL" id="KKM83044.1"/>
    </source>
</evidence>
<sequence>MAILEVGINIGMRSLVEIKYYSSSDNVLDPNLRAGFLTALESFTTEVFADHINVISLASFKLVCYCEMIQLPGEEADNTQPLLSFAIIEKETDADVVKHYLNSVVSYFLNRFSLNDIFSKKPKYFKKCENRINEILGDLKLKTEDRFRSIF</sequence>